<protein>
    <submittedName>
        <fullName evidence="4">Uncharacterized protein</fullName>
    </submittedName>
</protein>
<feature type="region of interest" description="Disordered" evidence="1">
    <location>
        <begin position="311"/>
        <end position="389"/>
    </location>
</feature>
<comment type="caution">
    <text evidence="4">The sequence shown here is derived from an EMBL/GenBank/DDBJ whole genome shotgun (WGS) entry which is preliminary data.</text>
</comment>
<evidence type="ECO:0000256" key="1">
    <source>
        <dbReference type="SAM" id="MobiDB-lite"/>
    </source>
</evidence>
<dbReference type="AlphaFoldDB" id="A0AAD6ZLC0"/>
<keyword evidence="2" id="KW-1133">Transmembrane helix</keyword>
<evidence type="ECO:0000256" key="2">
    <source>
        <dbReference type="SAM" id="Phobius"/>
    </source>
</evidence>
<sequence length="421" mass="42529">MFLSSLLLGAAAIASVQAARPAFPAGVIATGTQGVTNPPVPTMPTAINQASMARLLTLNSIDDFCLFAPPTGPDVIGNTEAEEVAWCTKPRNNARVIPDGTITGVTFLKTDFYVQIMGNGDFTKLNIQSGDEGGELDPHGATGAGNPVGGNVTTNIVDGVDEPIAEWMLYIDYNQFCIRACTNANSTYSAAFMCWHELDVMGCEFVMPGTYHDPGTFESCDADVAYPPGWYPTATVDGTTQFSTFAQFFTGIFTGADGQPTPYTVGDTVTPSAPFSTPVSSNCVTTSTIANGNAFASLTSGAIGMAPLPVSSTGSGAASGGSSPTGEASPTGGASSTGGAVQSSSPTNSATSPTSSTSSNKATGGAALGSSPTNSATSPTSSTGSNAAFRGTHVGYSTIGEYTGIALVSLVSVLAAIAMLH</sequence>
<feature type="signal peptide" evidence="3">
    <location>
        <begin position="1"/>
        <end position="18"/>
    </location>
</feature>
<name>A0AAD6ZLC0_9AGAR</name>
<proteinExistence type="predicted"/>
<accession>A0AAD6ZLC0</accession>
<keyword evidence="5" id="KW-1185">Reference proteome</keyword>
<evidence type="ECO:0000313" key="5">
    <source>
        <dbReference type="Proteomes" id="UP001218218"/>
    </source>
</evidence>
<gene>
    <name evidence="4" type="ORF">DFH08DRAFT_751882</name>
</gene>
<keyword evidence="2" id="KW-0472">Membrane</keyword>
<feature type="compositionally biased region" description="Low complexity" evidence="1">
    <location>
        <begin position="311"/>
        <end position="387"/>
    </location>
</feature>
<dbReference type="EMBL" id="JARIHO010000041">
    <property type="protein sequence ID" value="KAJ7327450.1"/>
    <property type="molecule type" value="Genomic_DNA"/>
</dbReference>
<organism evidence="4 5">
    <name type="scientific">Mycena albidolilacea</name>
    <dbReference type="NCBI Taxonomy" id="1033008"/>
    <lineage>
        <taxon>Eukaryota</taxon>
        <taxon>Fungi</taxon>
        <taxon>Dikarya</taxon>
        <taxon>Basidiomycota</taxon>
        <taxon>Agaricomycotina</taxon>
        <taxon>Agaricomycetes</taxon>
        <taxon>Agaricomycetidae</taxon>
        <taxon>Agaricales</taxon>
        <taxon>Marasmiineae</taxon>
        <taxon>Mycenaceae</taxon>
        <taxon>Mycena</taxon>
    </lineage>
</organism>
<keyword evidence="3" id="KW-0732">Signal</keyword>
<feature type="transmembrane region" description="Helical" evidence="2">
    <location>
        <begin position="402"/>
        <end position="420"/>
    </location>
</feature>
<reference evidence="4" key="1">
    <citation type="submission" date="2023-03" db="EMBL/GenBank/DDBJ databases">
        <title>Massive genome expansion in bonnet fungi (Mycena s.s.) driven by repeated elements and novel gene families across ecological guilds.</title>
        <authorList>
            <consortium name="Lawrence Berkeley National Laboratory"/>
            <person name="Harder C.B."/>
            <person name="Miyauchi S."/>
            <person name="Viragh M."/>
            <person name="Kuo A."/>
            <person name="Thoen E."/>
            <person name="Andreopoulos B."/>
            <person name="Lu D."/>
            <person name="Skrede I."/>
            <person name="Drula E."/>
            <person name="Henrissat B."/>
            <person name="Morin E."/>
            <person name="Kohler A."/>
            <person name="Barry K."/>
            <person name="LaButti K."/>
            <person name="Morin E."/>
            <person name="Salamov A."/>
            <person name="Lipzen A."/>
            <person name="Mereny Z."/>
            <person name="Hegedus B."/>
            <person name="Baldrian P."/>
            <person name="Stursova M."/>
            <person name="Weitz H."/>
            <person name="Taylor A."/>
            <person name="Grigoriev I.V."/>
            <person name="Nagy L.G."/>
            <person name="Martin F."/>
            <person name="Kauserud H."/>
        </authorList>
    </citation>
    <scope>NUCLEOTIDE SEQUENCE</scope>
    <source>
        <strain evidence="4">CBHHK002</strain>
    </source>
</reference>
<feature type="chain" id="PRO_5042036162" evidence="3">
    <location>
        <begin position="19"/>
        <end position="421"/>
    </location>
</feature>
<keyword evidence="2" id="KW-0812">Transmembrane</keyword>
<dbReference type="Proteomes" id="UP001218218">
    <property type="component" value="Unassembled WGS sequence"/>
</dbReference>
<evidence type="ECO:0000256" key="3">
    <source>
        <dbReference type="SAM" id="SignalP"/>
    </source>
</evidence>
<evidence type="ECO:0000313" key="4">
    <source>
        <dbReference type="EMBL" id="KAJ7327450.1"/>
    </source>
</evidence>